<reference evidence="1" key="1">
    <citation type="submission" date="2021-02" db="EMBL/GenBank/DDBJ databases">
        <authorList>
            <person name="Nowell W R."/>
        </authorList>
    </citation>
    <scope>NUCLEOTIDE SEQUENCE</scope>
</reference>
<dbReference type="EMBL" id="CAJNOU010006676">
    <property type="protein sequence ID" value="CAF1509922.1"/>
    <property type="molecule type" value="Genomic_DNA"/>
</dbReference>
<proteinExistence type="predicted"/>
<evidence type="ECO:0000313" key="2">
    <source>
        <dbReference type="Proteomes" id="UP000663889"/>
    </source>
</evidence>
<protein>
    <submittedName>
        <fullName evidence="1">Uncharacterized protein</fullName>
    </submittedName>
</protein>
<organism evidence="1 2">
    <name type="scientific">Rotaria sordida</name>
    <dbReference type="NCBI Taxonomy" id="392033"/>
    <lineage>
        <taxon>Eukaryota</taxon>
        <taxon>Metazoa</taxon>
        <taxon>Spiralia</taxon>
        <taxon>Gnathifera</taxon>
        <taxon>Rotifera</taxon>
        <taxon>Eurotatoria</taxon>
        <taxon>Bdelloidea</taxon>
        <taxon>Philodinida</taxon>
        <taxon>Philodinidae</taxon>
        <taxon>Rotaria</taxon>
    </lineage>
</organism>
<evidence type="ECO:0000313" key="1">
    <source>
        <dbReference type="EMBL" id="CAF1509922.1"/>
    </source>
</evidence>
<dbReference type="Proteomes" id="UP000663889">
    <property type="component" value="Unassembled WGS sequence"/>
</dbReference>
<gene>
    <name evidence="1" type="ORF">SEV965_LOCUS36504</name>
</gene>
<dbReference type="AlphaFoldDB" id="A0A815TKP9"/>
<accession>A0A815TKP9</accession>
<comment type="caution">
    <text evidence="1">The sequence shown here is derived from an EMBL/GenBank/DDBJ whole genome shotgun (WGS) entry which is preliminary data.</text>
</comment>
<sequence length="71" mass="8289">MMNSNGDEGQPLTNPHNDYTLTETTKIMKRPSLLLKKKVKTDKKELDMDDLKKELDIIYYENILSTIKCNK</sequence>
<name>A0A815TKP9_9BILA</name>